<feature type="transmembrane region" description="Helical" evidence="6">
    <location>
        <begin position="171"/>
        <end position="187"/>
    </location>
</feature>
<feature type="region of interest" description="Disordered" evidence="5">
    <location>
        <begin position="420"/>
        <end position="458"/>
    </location>
</feature>
<evidence type="ECO:0000313" key="10">
    <source>
        <dbReference type="Proteomes" id="UP000028302"/>
    </source>
</evidence>
<feature type="transmembrane region" description="Helical" evidence="6">
    <location>
        <begin position="334"/>
        <end position="354"/>
    </location>
</feature>
<evidence type="ECO:0000259" key="7">
    <source>
        <dbReference type="Pfam" id="PF04932"/>
    </source>
</evidence>
<keyword evidence="2 6" id="KW-0812">Transmembrane</keyword>
<accession>A0A084IMD4</accession>
<feature type="transmembrane region" description="Helical" evidence="6">
    <location>
        <begin position="194"/>
        <end position="211"/>
    </location>
</feature>
<evidence type="ECO:0000256" key="1">
    <source>
        <dbReference type="ARBA" id="ARBA00004141"/>
    </source>
</evidence>
<organism evidence="9 10">
    <name type="scientific">Salinisphaera hydrothermalis (strain C41B8)</name>
    <dbReference type="NCBI Taxonomy" id="1304275"/>
    <lineage>
        <taxon>Bacteria</taxon>
        <taxon>Pseudomonadati</taxon>
        <taxon>Pseudomonadota</taxon>
        <taxon>Gammaproteobacteria</taxon>
        <taxon>Salinisphaerales</taxon>
        <taxon>Salinisphaeraceae</taxon>
        <taxon>Salinisphaera</taxon>
    </lineage>
</organism>
<keyword evidence="9" id="KW-0436">Ligase</keyword>
<feature type="transmembrane region" description="Helical" evidence="6">
    <location>
        <begin position="43"/>
        <end position="63"/>
    </location>
</feature>
<evidence type="ECO:0000259" key="8">
    <source>
        <dbReference type="Pfam" id="PF19358"/>
    </source>
</evidence>
<dbReference type="Proteomes" id="UP000028302">
    <property type="component" value="Unassembled WGS sequence"/>
</dbReference>
<dbReference type="NCBIfam" id="TIGR03097">
    <property type="entry name" value="PEP_O_lig_1"/>
    <property type="match status" value="1"/>
</dbReference>
<dbReference type="eggNOG" id="COG3307">
    <property type="taxonomic scope" value="Bacteria"/>
</dbReference>
<feature type="domain" description="DUF5935" evidence="8">
    <location>
        <begin position="1"/>
        <end position="187"/>
    </location>
</feature>
<feature type="domain" description="O-antigen ligase-related" evidence="7">
    <location>
        <begin position="202"/>
        <end position="341"/>
    </location>
</feature>
<evidence type="ECO:0000256" key="6">
    <source>
        <dbReference type="SAM" id="Phobius"/>
    </source>
</evidence>
<dbReference type="STRING" id="1304275.C41B8_07472"/>
<dbReference type="InterPro" id="IPR017528">
    <property type="entry name" value="CHP03097O-antigen_lig-rel"/>
</dbReference>
<dbReference type="EMBL" id="APNK01000008">
    <property type="protein sequence ID" value="KEZ77868.1"/>
    <property type="molecule type" value="Genomic_DNA"/>
</dbReference>
<dbReference type="AlphaFoldDB" id="A0A084IMD4"/>
<dbReference type="InterPro" id="IPR051533">
    <property type="entry name" value="WaaL-like"/>
</dbReference>
<evidence type="ECO:0000256" key="2">
    <source>
        <dbReference type="ARBA" id="ARBA00022692"/>
    </source>
</evidence>
<dbReference type="GO" id="GO:0016874">
    <property type="term" value="F:ligase activity"/>
    <property type="evidence" value="ECO:0007669"/>
    <property type="project" value="UniProtKB-KW"/>
</dbReference>
<dbReference type="InterPro" id="IPR045979">
    <property type="entry name" value="DUF5935"/>
</dbReference>
<reference evidence="9 10" key="1">
    <citation type="submission" date="2013-03" db="EMBL/GenBank/DDBJ databases">
        <title>Salinisphaera hydrothermalis C41B8 Genome Sequencing.</title>
        <authorList>
            <person name="Li C."/>
            <person name="Lai Q."/>
            <person name="Shao Z."/>
        </authorList>
    </citation>
    <scope>NUCLEOTIDE SEQUENCE [LARGE SCALE GENOMIC DNA]</scope>
    <source>
        <strain evidence="9 10">C41B8</strain>
    </source>
</reference>
<evidence type="ECO:0000313" key="9">
    <source>
        <dbReference type="EMBL" id="KEZ77868.1"/>
    </source>
</evidence>
<keyword evidence="4 6" id="KW-0472">Membrane</keyword>
<feature type="transmembrane region" description="Helical" evidence="6">
    <location>
        <begin position="239"/>
        <end position="259"/>
    </location>
</feature>
<feature type="transmembrane region" description="Helical" evidence="6">
    <location>
        <begin position="129"/>
        <end position="151"/>
    </location>
</feature>
<protein>
    <submittedName>
        <fullName evidence="9">Putative O-glycosylation ligase, exosortase system type 1-associated protein</fullName>
    </submittedName>
</protein>
<dbReference type="PATRIC" id="fig|1304275.5.peg.1526"/>
<sequence length="458" mass="51355">MRSLALLLFVAGTLPMAFVRPIIGLLLWMMFSYLNPHRLTWGFAVDFPWVFITAGATLVALLAHPGERQAPPMKPIVVLMTLFLGWITLSTFQATVPDAAFTRYEQFLKMMTMAYVTLMLVIDRQRLDWVIWTIVASFGFWGFKGGLFTLLTGGNYHVMGPESSFFTDNNIFALIMCMTLPLMRYVQLQVQHRWLRLGLWLLMGLTAVSIVGTYSRGGLLALAVTATMLIWKSRRRAMLILVAPVAALALASFMPPQYFHRMHTIDKYHQDASAQGRIESWKFATHVALAHPLVGGGMEVWSSHDMWRRYGPEGAVPGRAIHSIFFEVLGEQGFVGLGLFLASLLAGYLGLGRVRRRARAGPTEAWWLADLASMMQVSLIAYIAAGALLPMPYIDLLYQLFALIAVMQLLTEKVGVSEVLAQPESTPGRRPPRPRRPRTPKQRHGGDGVRNTQDLPHW</sequence>
<keyword evidence="3 6" id="KW-1133">Transmembrane helix</keyword>
<dbReference type="Pfam" id="PF19358">
    <property type="entry name" value="DUF5935"/>
    <property type="match status" value="1"/>
</dbReference>
<dbReference type="GO" id="GO:0016020">
    <property type="term" value="C:membrane"/>
    <property type="evidence" value="ECO:0007669"/>
    <property type="project" value="UniProtKB-SubCell"/>
</dbReference>
<feature type="transmembrane region" description="Helical" evidence="6">
    <location>
        <begin position="75"/>
        <end position="94"/>
    </location>
</feature>
<dbReference type="PANTHER" id="PTHR37422:SF13">
    <property type="entry name" value="LIPOPOLYSACCHARIDE BIOSYNTHESIS PROTEIN PA4999-RELATED"/>
    <property type="match status" value="1"/>
</dbReference>
<evidence type="ECO:0000256" key="3">
    <source>
        <dbReference type="ARBA" id="ARBA00022989"/>
    </source>
</evidence>
<dbReference type="RefSeq" id="WP_051883244.1">
    <property type="nucleotide sequence ID" value="NZ_APNK01000008.1"/>
</dbReference>
<dbReference type="Pfam" id="PF04932">
    <property type="entry name" value="Wzy_C"/>
    <property type="match status" value="1"/>
</dbReference>
<proteinExistence type="predicted"/>
<feature type="transmembrane region" description="Helical" evidence="6">
    <location>
        <begin position="366"/>
        <end position="385"/>
    </location>
</feature>
<keyword evidence="10" id="KW-1185">Reference proteome</keyword>
<dbReference type="OrthoDB" id="9772644at2"/>
<name>A0A084IMD4_SALHC</name>
<dbReference type="InterPro" id="IPR007016">
    <property type="entry name" value="O-antigen_ligase-rel_domated"/>
</dbReference>
<feature type="compositionally biased region" description="Basic residues" evidence="5">
    <location>
        <begin position="430"/>
        <end position="443"/>
    </location>
</feature>
<evidence type="ECO:0000256" key="5">
    <source>
        <dbReference type="SAM" id="MobiDB-lite"/>
    </source>
</evidence>
<gene>
    <name evidence="9" type="ORF">C41B8_07472</name>
</gene>
<comment type="subcellular location">
    <subcellularLocation>
        <location evidence="1">Membrane</location>
        <topology evidence="1">Multi-pass membrane protein</topology>
    </subcellularLocation>
</comment>
<comment type="caution">
    <text evidence="9">The sequence shown here is derived from an EMBL/GenBank/DDBJ whole genome shotgun (WGS) entry which is preliminary data.</text>
</comment>
<dbReference type="PANTHER" id="PTHR37422">
    <property type="entry name" value="TEICHURONIC ACID BIOSYNTHESIS PROTEIN TUAE"/>
    <property type="match status" value="1"/>
</dbReference>
<evidence type="ECO:0000256" key="4">
    <source>
        <dbReference type="ARBA" id="ARBA00023136"/>
    </source>
</evidence>